<dbReference type="Proteomes" id="UP000434241">
    <property type="component" value="Unassembled WGS sequence"/>
</dbReference>
<name>A0A6N7VJU3_9FIRM</name>
<sequence length="118" mass="14242">MAKPYNHRRAENEYVKWKQKDEKFMIMNGMPKEKVKIMRDFDRKQFNSNRRYEEKIDFDSEKIISKAQQSEVFSLNDSSSLEDFINSISSIAFAEALKELGFEVQIIVFLMYWYYVKI</sequence>
<dbReference type="EMBL" id="VUMR01000104">
    <property type="protein sequence ID" value="MSS57248.1"/>
    <property type="molecule type" value="Genomic_DNA"/>
</dbReference>
<protein>
    <submittedName>
        <fullName evidence="1">Uncharacterized protein</fullName>
    </submittedName>
</protein>
<accession>A0A6N7VJU3</accession>
<comment type="caution">
    <text evidence="1">The sequence shown here is derived from an EMBL/GenBank/DDBJ whole genome shotgun (WGS) entry which is preliminary data.</text>
</comment>
<proteinExistence type="predicted"/>
<dbReference type="AlphaFoldDB" id="A0A6N7VJU3"/>
<gene>
    <name evidence="1" type="ORF">FYJ55_10405</name>
</gene>
<organism evidence="1 2">
    <name type="scientific">Holdemanella porci</name>
    <dbReference type="NCBI Taxonomy" id="2652276"/>
    <lineage>
        <taxon>Bacteria</taxon>
        <taxon>Bacillati</taxon>
        <taxon>Bacillota</taxon>
        <taxon>Erysipelotrichia</taxon>
        <taxon>Erysipelotrichales</taxon>
        <taxon>Erysipelotrichaceae</taxon>
        <taxon>Holdemanella</taxon>
    </lineage>
</organism>
<dbReference type="GeneID" id="93159692"/>
<dbReference type="RefSeq" id="WP_154556776.1">
    <property type="nucleotide sequence ID" value="NZ_VUMR01000104.1"/>
</dbReference>
<keyword evidence="2" id="KW-1185">Reference proteome</keyword>
<evidence type="ECO:0000313" key="2">
    <source>
        <dbReference type="Proteomes" id="UP000434241"/>
    </source>
</evidence>
<reference evidence="1 2" key="1">
    <citation type="submission" date="2019-08" db="EMBL/GenBank/DDBJ databases">
        <title>In-depth cultivation of the pig gut microbiome towards novel bacterial diversity and tailored functional studies.</title>
        <authorList>
            <person name="Wylensek D."/>
            <person name="Hitch T.C.A."/>
            <person name="Clavel T."/>
        </authorList>
    </citation>
    <scope>NUCLEOTIDE SEQUENCE [LARGE SCALE GENOMIC DNA]</scope>
    <source>
        <strain evidence="1 2">LKV-472-APC-3</strain>
    </source>
</reference>
<evidence type="ECO:0000313" key="1">
    <source>
        <dbReference type="EMBL" id="MSS57248.1"/>
    </source>
</evidence>